<keyword evidence="2" id="KW-1185">Reference proteome</keyword>
<feature type="non-terminal residue" evidence="1">
    <location>
        <position position="53"/>
    </location>
</feature>
<dbReference type="Proteomes" id="UP000265520">
    <property type="component" value="Unassembled WGS sequence"/>
</dbReference>
<organism evidence="1 2">
    <name type="scientific">Trifolium medium</name>
    <dbReference type="NCBI Taxonomy" id="97028"/>
    <lineage>
        <taxon>Eukaryota</taxon>
        <taxon>Viridiplantae</taxon>
        <taxon>Streptophyta</taxon>
        <taxon>Embryophyta</taxon>
        <taxon>Tracheophyta</taxon>
        <taxon>Spermatophyta</taxon>
        <taxon>Magnoliopsida</taxon>
        <taxon>eudicotyledons</taxon>
        <taxon>Gunneridae</taxon>
        <taxon>Pentapetalae</taxon>
        <taxon>rosids</taxon>
        <taxon>fabids</taxon>
        <taxon>Fabales</taxon>
        <taxon>Fabaceae</taxon>
        <taxon>Papilionoideae</taxon>
        <taxon>50 kb inversion clade</taxon>
        <taxon>NPAAA clade</taxon>
        <taxon>Hologalegina</taxon>
        <taxon>IRL clade</taxon>
        <taxon>Trifolieae</taxon>
        <taxon>Trifolium</taxon>
    </lineage>
</organism>
<accession>A0A392TNC1</accession>
<protein>
    <submittedName>
        <fullName evidence="1">Anaphase-promoting complex subunit 2-like</fullName>
    </submittedName>
</protein>
<dbReference type="EMBL" id="LXQA010599098">
    <property type="protein sequence ID" value="MCI61395.1"/>
    <property type="molecule type" value="Genomic_DNA"/>
</dbReference>
<name>A0A392TNC1_9FABA</name>
<evidence type="ECO:0000313" key="1">
    <source>
        <dbReference type="EMBL" id="MCI61395.1"/>
    </source>
</evidence>
<dbReference type="AlphaFoldDB" id="A0A392TNC1"/>
<comment type="caution">
    <text evidence="1">The sequence shown here is derived from an EMBL/GenBank/DDBJ whole genome shotgun (WGS) entry which is preliminary data.</text>
</comment>
<sequence length="53" mass="5967">MPWISMDVDVCYSDRRFSENSKMVNNIGKVVLDLKSLGFTSMAEDAYASAIFL</sequence>
<reference evidence="1 2" key="1">
    <citation type="journal article" date="2018" name="Front. Plant Sci.">
        <title>Red Clover (Trifolium pratense) and Zigzag Clover (T. medium) - A Picture of Genomic Similarities and Differences.</title>
        <authorList>
            <person name="Dluhosova J."/>
            <person name="Istvanek J."/>
            <person name="Nedelnik J."/>
            <person name="Repkova J."/>
        </authorList>
    </citation>
    <scope>NUCLEOTIDE SEQUENCE [LARGE SCALE GENOMIC DNA]</scope>
    <source>
        <strain evidence="2">cv. 10/8</strain>
        <tissue evidence="1">Leaf</tissue>
    </source>
</reference>
<proteinExistence type="predicted"/>
<evidence type="ECO:0000313" key="2">
    <source>
        <dbReference type="Proteomes" id="UP000265520"/>
    </source>
</evidence>